<dbReference type="Proteomes" id="UP000682733">
    <property type="component" value="Unassembled WGS sequence"/>
</dbReference>
<feature type="transmembrane region" description="Helical" evidence="1">
    <location>
        <begin position="143"/>
        <end position="166"/>
    </location>
</feature>
<proteinExistence type="predicted"/>
<protein>
    <submittedName>
        <fullName evidence="2">Uncharacterized protein</fullName>
    </submittedName>
</protein>
<dbReference type="EMBL" id="CAJNOQ010001078">
    <property type="protein sequence ID" value="CAF0866127.1"/>
    <property type="molecule type" value="Genomic_DNA"/>
</dbReference>
<evidence type="ECO:0000313" key="3">
    <source>
        <dbReference type="EMBL" id="CAF1438683.1"/>
    </source>
</evidence>
<keyword evidence="1" id="KW-0472">Membrane</keyword>
<dbReference type="OrthoDB" id="10063011at2759"/>
<feature type="transmembrane region" description="Helical" evidence="1">
    <location>
        <begin position="111"/>
        <end position="131"/>
    </location>
</feature>
<dbReference type="Proteomes" id="UP000681722">
    <property type="component" value="Unassembled WGS sequence"/>
</dbReference>
<sequence>MGHACRLISLFNDKKPIDLYKLRIYLKMEINDKILLIIGAGVSTIAALLTLIGFVTPRWLHIGPGIFKCPLGRVCSPSAATLSILALLLLITTAIILVTIAVRLFPRKCRFIPLLLIFIATIFIPSAYASYLNNYYRGSIVGYSFNLMISAQLFAYLASLLIAFWFGSTMSNKITTTTIRTTNTNVPASSKIILPS</sequence>
<keyword evidence="6" id="KW-1185">Reference proteome</keyword>
<dbReference type="EMBL" id="CAJOBA010050543">
    <property type="protein sequence ID" value="CAF4235359.1"/>
    <property type="molecule type" value="Genomic_DNA"/>
</dbReference>
<feature type="transmembrane region" description="Helical" evidence="1">
    <location>
        <begin position="80"/>
        <end position="104"/>
    </location>
</feature>
<accession>A0A813XJF3</accession>
<gene>
    <name evidence="2" type="ORF">GPM918_LOCUS6848</name>
    <name evidence="3" type="ORF">OVA965_LOCUS34351</name>
    <name evidence="4" type="ORF">SRO942_LOCUS6848</name>
    <name evidence="5" type="ORF">TMI583_LOCUS35264</name>
</gene>
<dbReference type="AlphaFoldDB" id="A0A813XJF3"/>
<dbReference type="Proteomes" id="UP000677228">
    <property type="component" value="Unassembled WGS sequence"/>
</dbReference>
<evidence type="ECO:0000313" key="5">
    <source>
        <dbReference type="EMBL" id="CAF4235359.1"/>
    </source>
</evidence>
<dbReference type="EMBL" id="CAJOBC010001078">
    <property type="protein sequence ID" value="CAF3653617.1"/>
    <property type="molecule type" value="Genomic_DNA"/>
</dbReference>
<dbReference type="EMBL" id="CAJNOK010028751">
    <property type="protein sequence ID" value="CAF1438683.1"/>
    <property type="molecule type" value="Genomic_DNA"/>
</dbReference>
<name>A0A813XJF3_9BILA</name>
<reference evidence="2" key="1">
    <citation type="submission" date="2021-02" db="EMBL/GenBank/DDBJ databases">
        <authorList>
            <person name="Nowell W R."/>
        </authorList>
    </citation>
    <scope>NUCLEOTIDE SEQUENCE</scope>
</reference>
<evidence type="ECO:0000313" key="6">
    <source>
        <dbReference type="Proteomes" id="UP000663829"/>
    </source>
</evidence>
<evidence type="ECO:0000256" key="1">
    <source>
        <dbReference type="SAM" id="Phobius"/>
    </source>
</evidence>
<evidence type="ECO:0000313" key="4">
    <source>
        <dbReference type="EMBL" id="CAF3653617.1"/>
    </source>
</evidence>
<keyword evidence="1" id="KW-0812">Transmembrane</keyword>
<evidence type="ECO:0000313" key="2">
    <source>
        <dbReference type="EMBL" id="CAF0866127.1"/>
    </source>
</evidence>
<comment type="caution">
    <text evidence="2">The sequence shown here is derived from an EMBL/GenBank/DDBJ whole genome shotgun (WGS) entry which is preliminary data.</text>
</comment>
<dbReference type="Proteomes" id="UP000663829">
    <property type="component" value="Unassembled WGS sequence"/>
</dbReference>
<organism evidence="2 6">
    <name type="scientific">Didymodactylos carnosus</name>
    <dbReference type="NCBI Taxonomy" id="1234261"/>
    <lineage>
        <taxon>Eukaryota</taxon>
        <taxon>Metazoa</taxon>
        <taxon>Spiralia</taxon>
        <taxon>Gnathifera</taxon>
        <taxon>Rotifera</taxon>
        <taxon>Eurotatoria</taxon>
        <taxon>Bdelloidea</taxon>
        <taxon>Philodinida</taxon>
        <taxon>Philodinidae</taxon>
        <taxon>Didymodactylos</taxon>
    </lineage>
</organism>
<keyword evidence="1" id="KW-1133">Transmembrane helix</keyword>
<feature type="transmembrane region" description="Helical" evidence="1">
    <location>
        <begin position="34"/>
        <end position="60"/>
    </location>
</feature>